<reference evidence="2" key="2">
    <citation type="submission" date="2015-07" db="EMBL/GenBank/DDBJ databases">
        <title>MeaNS - Measles Nucleotide Surveillance Program.</title>
        <authorList>
            <person name="Tran T."/>
            <person name="Druce J."/>
        </authorList>
    </citation>
    <scope>NUCLEOTIDE SEQUENCE</scope>
    <source>
        <strain evidence="2">DSM 9887</strain>
    </source>
</reference>
<dbReference type="Proteomes" id="UP000036834">
    <property type="component" value="Unassembled WGS sequence"/>
</dbReference>
<dbReference type="Proteomes" id="UP000319578">
    <property type="component" value="Unassembled WGS sequence"/>
</dbReference>
<evidence type="ECO:0000313" key="1">
    <source>
        <dbReference type="EMBL" id="GED70572.1"/>
    </source>
</evidence>
<evidence type="ECO:0000313" key="2">
    <source>
        <dbReference type="EMBL" id="KNB72422.1"/>
    </source>
</evidence>
<dbReference type="RefSeq" id="WP_049738475.1">
    <property type="nucleotide sequence ID" value="NZ_BJON01000016.1"/>
</dbReference>
<reference evidence="3" key="1">
    <citation type="submission" date="2015-07" db="EMBL/GenBank/DDBJ databases">
        <title>Genome sequencing project for genomic taxonomy and phylogenomics of Bacillus-like bacteria.</title>
        <authorList>
            <person name="Liu B."/>
            <person name="Wang J."/>
            <person name="Zhu Y."/>
            <person name="Liu G."/>
            <person name="Chen Q."/>
            <person name="Chen Z."/>
            <person name="Lan J."/>
            <person name="Che J."/>
            <person name="Ge C."/>
            <person name="Shi H."/>
            <person name="Pan Z."/>
            <person name="Liu X."/>
        </authorList>
    </citation>
    <scope>NUCLEOTIDE SEQUENCE [LARGE SCALE GENOMIC DNA]</scope>
    <source>
        <strain evidence="3">DSM 9887</strain>
    </source>
</reference>
<organism evidence="2 3">
    <name type="scientific">Brevibacillus reuszeri</name>
    <dbReference type="NCBI Taxonomy" id="54915"/>
    <lineage>
        <taxon>Bacteria</taxon>
        <taxon>Bacillati</taxon>
        <taxon>Bacillota</taxon>
        <taxon>Bacilli</taxon>
        <taxon>Bacillales</taxon>
        <taxon>Paenibacillaceae</taxon>
        <taxon>Brevibacillus</taxon>
    </lineage>
</organism>
<evidence type="ECO:0000313" key="4">
    <source>
        <dbReference type="Proteomes" id="UP000319578"/>
    </source>
</evidence>
<gene>
    <name evidence="2" type="ORF">ADS79_11140</name>
    <name evidence="1" type="ORF">BRE01_42740</name>
</gene>
<proteinExistence type="predicted"/>
<comment type="caution">
    <text evidence="2">The sequence shown here is derived from an EMBL/GenBank/DDBJ whole genome shotgun (WGS) entry which is preliminary data.</text>
</comment>
<dbReference type="AlphaFoldDB" id="A0A0K9YUU7"/>
<evidence type="ECO:0000313" key="3">
    <source>
        <dbReference type="Proteomes" id="UP000036834"/>
    </source>
</evidence>
<dbReference type="OrthoDB" id="2692034at2"/>
<accession>A0A0K9YUU7</accession>
<dbReference type="PATRIC" id="fig|54915.3.peg.1185"/>
<name>A0A0K9YUU7_9BACL</name>
<dbReference type="EMBL" id="LGIQ01000007">
    <property type="protein sequence ID" value="KNB72422.1"/>
    <property type="molecule type" value="Genomic_DNA"/>
</dbReference>
<keyword evidence="4" id="KW-1185">Reference proteome</keyword>
<protein>
    <submittedName>
        <fullName evidence="2">Uncharacterized protein</fullName>
    </submittedName>
</protein>
<dbReference type="EMBL" id="BJON01000016">
    <property type="protein sequence ID" value="GED70572.1"/>
    <property type="molecule type" value="Genomic_DNA"/>
</dbReference>
<sequence length="91" mass="10435">MKREDVLINWLQIKVVADARPTDQSALDTAAFFLQLLQEDHLIHELGYRKEGGRYVLFGLSESGPWESQYPVEIVESLLIAIESEPKYNQS</sequence>
<dbReference type="STRING" id="54915.ADS79_11140"/>
<reference evidence="1 4" key="3">
    <citation type="submission" date="2019-06" db="EMBL/GenBank/DDBJ databases">
        <title>Whole genome shotgun sequence of Brevibacillus reuszeri NBRC 15719.</title>
        <authorList>
            <person name="Hosoyama A."/>
            <person name="Uohara A."/>
            <person name="Ohji S."/>
            <person name="Ichikawa N."/>
        </authorList>
    </citation>
    <scope>NUCLEOTIDE SEQUENCE [LARGE SCALE GENOMIC DNA]</scope>
    <source>
        <strain evidence="1 4">NBRC 15719</strain>
    </source>
</reference>